<proteinExistence type="predicted"/>
<gene>
    <name evidence="2" type="ORF">R5R35_004127</name>
</gene>
<dbReference type="AlphaFoldDB" id="A0AAN9VHC8"/>
<name>A0AAN9VHC8_9ORTH</name>
<evidence type="ECO:0000313" key="3">
    <source>
        <dbReference type="Proteomes" id="UP001378592"/>
    </source>
</evidence>
<organism evidence="2 3">
    <name type="scientific">Gryllus longicercus</name>
    <dbReference type="NCBI Taxonomy" id="2509291"/>
    <lineage>
        <taxon>Eukaryota</taxon>
        <taxon>Metazoa</taxon>
        <taxon>Ecdysozoa</taxon>
        <taxon>Arthropoda</taxon>
        <taxon>Hexapoda</taxon>
        <taxon>Insecta</taxon>
        <taxon>Pterygota</taxon>
        <taxon>Neoptera</taxon>
        <taxon>Polyneoptera</taxon>
        <taxon>Orthoptera</taxon>
        <taxon>Ensifera</taxon>
        <taxon>Gryllidea</taxon>
        <taxon>Grylloidea</taxon>
        <taxon>Gryllidae</taxon>
        <taxon>Gryllinae</taxon>
        <taxon>Gryllus</taxon>
    </lineage>
</organism>
<reference evidence="2 3" key="1">
    <citation type="submission" date="2024-03" db="EMBL/GenBank/DDBJ databases">
        <title>The genome assembly and annotation of the cricket Gryllus longicercus Weissman &amp; Gray.</title>
        <authorList>
            <person name="Szrajer S."/>
            <person name="Gray D."/>
            <person name="Ylla G."/>
        </authorList>
    </citation>
    <scope>NUCLEOTIDE SEQUENCE [LARGE SCALE GENOMIC DNA]</scope>
    <source>
        <strain evidence="2">DAG 2021-001</strain>
        <tissue evidence="2">Whole body minus gut</tissue>
    </source>
</reference>
<sequence>MRALCLLLLLLLMMMMQVRGRLMVVEKCCGAFKMLSSDGQSCVDAPWPRNPSIQERAKSGFFKLNSSDAPWVRCWLPPGVPIHRVSAVGFTFLKRGVSRSVVRAVATSAEWDERQVEAEGASYWRHRGVVFDRFRSVLRPDSFNIYFGFHQHENGCVDAAQPPLAPFALLMEPNCDLDECITKCCNPRKVMEANGHGWTCQNDVRGLWSPANSSFANLLPQDLKLDFLRFFYRKQQLLSVLRPTALKPVQIL</sequence>
<accession>A0AAN9VHC8</accession>
<evidence type="ECO:0000256" key="1">
    <source>
        <dbReference type="SAM" id="SignalP"/>
    </source>
</evidence>
<dbReference type="Proteomes" id="UP001378592">
    <property type="component" value="Unassembled WGS sequence"/>
</dbReference>
<comment type="caution">
    <text evidence="2">The sequence shown here is derived from an EMBL/GenBank/DDBJ whole genome shotgun (WGS) entry which is preliminary data.</text>
</comment>
<dbReference type="EMBL" id="JAZDUA010000318">
    <property type="protein sequence ID" value="KAK7794787.1"/>
    <property type="molecule type" value="Genomic_DNA"/>
</dbReference>
<feature type="signal peptide" evidence="1">
    <location>
        <begin position="1"/>
        <end position="20"/>
    </location>
</feature>
<feature type="chain" id="PRO_5042855646" evidence="1">
    <location>
        <begin position="21"/>
        <end position="252"/>
    </location>
</feature>
<keyword evidence="3" id="KW-1185">Reference proteome</keyword>
<evidence type="ECO:0000313" key="2">
    <source>
        <dbReference type="EMBL" id="KAK7794787.1"/>
    </source>
</evidence>
<protein>
    <submittedName>
        <fullName evidence="2">Uncharacterized protein</fullName>
    </submittedName>
</protein>
<keyword evidence="1" id="KW-0732">Signal</keyword>